<dbReference type="GO" id="GO:0005634">
    <property type="term" value="C:nucleus"/>
    <property type="evidence" value="ECO:0007669"/>
    <property type="project" value="UniProtKB-SubCell"/>
</dbReference>
<comment type="subcellular location">
    <subcellularLocation>
        <location evidence="1 8 9">Nucleus</location>
    </subcellularLocation>
</comment>
<feature type="compositionally biased region" description="Polar residues" evidence="10">
    <location>
        <begin position="1571"/>
        <end position="1581"/>
    </location>
</feature>
<dbReference type="GO" id="GO:0000981">
    <property type="term" value="F:DNA-binding transcription factor activity, RNA polymerase II-specific"/>
    <property type="evidence" value="ECO:0007669"/>
    <property type="project" value="TreeGrafter"/>
</dbReference>
<gene>
    <name evidence="14" type="ORF">RN001_016291</name>
</gene>
<sequence length="1581" mass="178258">MRLRSYRDEIREGLSSPAVQSVLSKFYTLPRTYLTELKADIDNNFDTEYGVREVDGNLFVGHSEFTVDDRDIVIGGLKYKGTPDYMEYTTINTKSFYGRRFLHLDKAVENLEIDDRSADIVITPPQADVLTDEENYSDEEFPISSIPNDVPEPIKLHFLSSDEDDKYIPPSQKFHRQPQKSTRQRQKRKVASVPDWSNDNINMQMEDTNHTFPNLFTLSLRYNVLIRDSSCASIKHMTMDFQSAMETFAEAWVAANTKSGPLTDITTQSQAMALTRGCRTPPSASTPAATGGSNRDSAERACTPAAPRSATSLESVVSPPSVKDEFDHSKSASGKSLPVHCVVESVSTLEESRVIHQSPWRRRPFIETDSYVIIPVATPFQGLVQAALLRLGYSADSAATARGSVVIKNWKALSVDQISDDPLVTVGDILGELTAVATLRIQVIRSRSAVFADIKEKLLRFFLTQSQGLLVSAGCPIDELLLSQICRAGFGNEVSSAELSEDCRRKFDQWWSSQFCPLSPGSRGPSVASYSSPYPVALHQSKSLERPLPDPSHPAMQSVHNQFPTQKTRMRTSFDPELELPKLQRWFSDNQHPSRQQIQQYVKELNSLESRRGRKPLDVNNVVYWFKNARAAQKRAEIRNVTPSLSCHMSVNGYNDHSPNNGSNLLMSDCYMNSDRLDQNLKNSIPSTYRRGFHVTRLSDELSNATSDLEEEDIIDSQPHSPVGPLSLTTSNKRDSKDCSPRSSSPPASEIPVDHAKIDSKEEPTNYHSPSNQSHSNRINMSDGEDGTDVQDENKTRLDNRSAPSPVGRPLSQSYCGSPEFDRHLQNRGPGDGLERLTTGFPLVPNSMFSQSIMYMSHYIPGLSHAATSPTSSNVLGMSGLSADERRKRNRTFIDPVTEVPRLEQWFSLNTHPSHNLILKCNALDASTSCQHNGLVDLPNGIYSQILQLDLSFNDFNKVPQNISNYKTLHYLNMSHNKLSYLEERSLETLDSLKILDLSHNLFKDWLDINNAALINLPSLSELNLSHNPLKGFPDIFVDHPLRSSSLEKLFLINCSITNIFDNILVGLPKIKSLTLSDNPISAINARIRSNSLQNLDLSKCSLQRIHPEAITNLNVLQSLTLSNNYQLKKFISKSTVLKYLDLSNCNLESVPTVHMHNVTTLIFKENHLRDISAKNFEYYSKLVDLDLSSNAIHTINLNAFRGLKFLQTLDLSYNTLREIPANAFVANTKLQKLNLSRNYLSVVEQLVSDSLKILDMSVCEIREISKYSLIRMPKLEVLNLSRNLITYIPNKLRGDELRVLDVSMCGIFALNNLTFIMLKRLRKLNLAGNRLTSGIRPSFFYGVTELYLADNSWLCDCKSEEFLELYIWLYQSMTSKDLLRCRSPENVAGLTWEVSCESIWLSSHVGKEKSAWVYSLSVVGLMTVLCCLVMALRHVHHRKVVRNQEQQERDREHARERLRQIHERNLQYSRESLNRNAPDPRELQTPPSYMEAISMPRLNISCGSLAGSHRSLHSLGSNVEGSRRTKLRRKRRRNRQGSKCNVSETQSAASLSRGNSEVSNSEDELRPNTREQNVVIESSL</sequence>
<dbReference type="Gene3D" id="3.80.10.10">
    <property type="entry name" value="Ribonuclease Inhibitor"/>
    <property type="match status" value="3"/>
</dbReference>
<dbReference type="PANTHER" id="PTHR15116:SF16">
    <property type="entry name" value="DEFECTIVE PROVENTRICULUS, ISOFORM A"/>
    <property type="match status" value="1"/>
</dbReference>
<dbReference type="InterPro" id="IPR001356">
    <property type="entry name" value="HD"/>
</dbReference>
<dbReference type="Gene3D" id="3.10.20.710">
    <property type="entry name" value="SATB, ubiquitin-like oligomerisation domain"/>
    <property type="match status" value="1"/>
</dbReference>
<dbReference type="SUPFAM" id="SSF46689">
    <property type="entry name" value="Homeodomain-like"/>
    <property type="match status" value="1"/>
</dbReference>
<dbReference type="Gene3D" id="1.10.10.60">
    <property type="entry name" value="Homeodomain-like"/>
    <property type="match status" value="1"/>
</dbReference>
<dbReference type="InterPro" id="IPR039673">
    <property type="entry name" value="SATB1/SATB2"/>
</dbReference>
<feature type="domain" description="CMP" evidence="13">
    <location>
        <begin position="334"/>
        <end position="445"/>
    </location>
</feature>
<feature type="region of interest" description="Disordered" evidence="10">
    <location>
        <begin position="1512"/>
        <end position="1581"/>
    </location>
</feature>
<keyword evidence="15" id="KW-1185">Reference proteome</keyword>
<dbReference type="SMART" id="SM00369">
    <property type="entry name" value="LRR_TYP"/>
    <property type="match status" value="11"/>
</dbReference>
<name>A0AAN7PP10_9COLE</name>
<dbReference type="Pfam" id="PF00560">
    <property type="entry name" value="LRR_1"/>
    <property type="match status" value="2"/>
</dbReference>
<dbReference type="InterPro" id="IPR001611">
    <property type="entry name" value="Leu-rich_rpt"/>
</dbReference>
<feature type="region of interest" description="Disordered" evidence="10">
    <location>
        <begin position="707"/>
        <end position="837"/>
    </location>
</feature>
<dbReference type="GO" id="GO:0006338">
    <property type="term" value="P:chromatin remodeling"/>
    <property type="evidence" value="ECO:0007669"/>
    <property type="project" value="InterPro"/>
</dbReference>
<evidence type="ECO:0000256" key="5">
    <source>
        <dbReference type="ARBA" id="ARBA00023125"/>
    </source>
</evidence>
<evidence type="ECO:0000256" key="10">
    <source>
        <dbReference type="SAM" id="MobiDB-lite"/>
    </source>
</evidence>
<evidence type="ECO:0000259" key="12">
    <source>
        <dbReference type="PROSITE" id="PS50071"/>
    </source>
</evidence>
<feature type="region of interest" description="Disordered" evidence="10">
    <location>
        <begin position="277"/>
        <end position="333"/>
    </location>
</feature>
<keyword evidence="11" id="KW-1133">Transmembrane helix</keyword>
<feature type="region of interest" description="Disordered" evidence="10">
    <location>
        <begin position="167"/>
        <end position="193"/>
    </location>
</feature>
<keyword evidence="7 8" id="KW-0539">Nucleus</keyword>
<evidence type="ECO:0000256" key="8">
    <source>
        <dbReference type="PROSITE-ProRule" id="PRU00108"/>
    </source>
</evidence>
<dbReference type="EMBL" id="JARPUR010000008">
    <property type="protein sequence ID" value="KAK4872167.1"/>
    <property type="molecule type" value="Genomic_DNA"/>
</dbReference>
<keyword evidence="4" id="KW-0832">Ubl conjugation</keyword>
<evidence type="ECO:0000256" key="11">
    <source>
        <dbReference type="SAM" id="Phobius"/>
    </source>
</evidence>
<feature type="domain" description="Homeobox" evidence="12">
    <location>
        <begin position="566"/>
        <end position="636"/>
    </location>
</feature>
<dbReference type="FunFam" id="1.10.10.60:FF:000169">
    <property type="entry name" value="DNA-binding protein SATB1"/>
    <property type="match status" value="1"/>
</dbReference>
<dbReference type="InterPro" id="IPR009057">
    <property type="entry name" value="Homeodomain-like_sf"/>
</dbReference>
<dbReference type="SMART" id="SM00364">
    <property type="entry name" value="LRR_BAC"/>
    <property type="match status" value="2"/>
</dbReference>
<feature type="region of interest" description="Disordered" evidence="10">
    <location>
        <begin position="1466"/>
        <end position="1488"/>
    </location>
</feature>
<feature type="compositionally biased region" description="Polar residues" evidence="10">
    <location>
        <begin position="282"/>
        <end position="295"/>
    </location>
</feature>
<dbReference type="SMART" id="SM00389">
    <property type="entry name" value="HOX"/>
    <property type="match status" value="1"/>
</dbReference>
<dbReference type="PROSITE" id="PS51450">
    <property type="entry name" value="LRR"/>
    <property type="match status" value="4"/>
</dbReference>
<dbReference type="PROSITE" id="PS51982">
    <property type="entry name" value="CMP"/>
    <property type="match status" value="1"/>
</dbReference>
<evidence type="ECO:0000313" key="14">
    <source>
        <dbReference type="EMBL" id="KAK4872167.1"/>
    </source>
</evidence>
<keyword evidence="11" id="KW-0812">Transmembrane</keyword>
<evidence type="ECO:0000256" key="2">
    <source>
        <dbReference type="ARBA" id="ARBA00022614"/>
    </source>
</evidence>
<evidence type="ECO:0000259" key="13">
    <source>
        <dbReference type="PROSITE" id="PS51982"/>
    </source>
</evidence>
<keyword evidence="3" id="KW-0677">Repeat</keyword>
<feature type="transmembrane region" description="Helical" evidence="11">
    <location>
        <begin position="1412"/>
        <end position="1433"/>
    </location>
</feature>
<dbReference type="PROSITE" id="PS50071">
    <property type="entry name" value="HOMEOBOX_2"/>
    <property type="match status" value="1"/>
</dbReference>
<dbReference type="InterPro" id="IPR032675">
    <property type="entry name" value="LRR_dom_sf"/>
</dbReference>
<dbReference type="Pfam" id="PF13855">
    <property type="entry name" value="LRR_8"/>
    <property type="match status" value="2"/>
</dbReference>
<evidence type="ECO:0000256" key="7">
    <source>
        <dbReference type="ARBA" id="ARBA00023242"/>
    </source>
</evidence>
<dbReference type="SUPFAM" id="SSF52047">
    <property type="entry name" value="RNI-like"/>
    <property type="match status" value="1"/>
</dbReference>
<reference evidence="15" key="1">
    <citation type="submission" date="2023-01" db="EMBL/GenBank/DDBJ databases">
        <title>Key to firefly adult light organ development and bioluminescence: homeobox transcription factors regulate luciferase expression and transportation to peroxisome.</title>
        <authorList>
            <person name="Fu X."/>
        </authorList>
    </citation>
    <scope>NUCLEOTIDE SEQUENCE [LARGE SCALE GENOMIC DNA]</scope>
</reference>
<dbReference type="PANTHER" id="PTHR15116">
    <property type="entry name" value="DNA-BINDING PROTEIN SATB FAMILY MEMBER"/>
    <property type="match status" value="1"/>
</dbReference>
<keyword evidence="6 8" id="KW-0371">Homeobox</keyword>
<dbReference type="InterPro" id="IPR032392">
    <property type="entry name" value="ULD"/>
</dbReference>
<evidence type="ECO:0000256" key="3">
    <source>
        <dbReference type="ARBA" id="ARBA00022737"/>
    </source>
</evidence>
<organism evidence="14 15">
    <name type="scientific">Aquatica leii</name>
    <dbReference type="NCBI Taxonomy" id="1421715"/>
    <lineage>
        <taxon>Eukaryota</taxon>
        <taxon>Metazoa</taxon>
        <taxon>Ecdysozoa</taxon>
        <taxon>Arthropoda</taxon>
        <taxon>Hexapoda</taxon>
        <taxon>Insecta</taxon>
        <taxon>Pterygota</taxon>
        <taxon>Neoptera</taxon>
        <taxon>Endopterygota</taxon>
        <taxon>Coleoptera</taxon>
        <taxon>Polyphaga</taxon>
        <taxon>Elateriformia</taxon>
        <taxon>Elateroidea</taxon>
        <taxon>Lampyridae</taxon>
        <taxon>Luciolinae</taxon>
        <taxon>Aquatica</taxon>
    </lineage>
</organism>
<feature type="compositionally biased region" description="Polar residues" evidence="10">
    <location>
        <begin position="1538"/>
        <end position="1560"/>
    </location>
</feature>
<protein>
    <submittedName>
        <fullName evidence="14">Uncharacterized protein</fullName>
    </submittedName>
</protein>
<accession>A0AAN7PP10</accession>
<comment type="caution">
    <text evidence="14">The sequence shown here is derived from an EMBL/GenBank/DDBJ whole genome shotgun (WGS) entry which is preliminary data.</text>
</comment>
<feature type="compositionally biased region" description="Polar residues" evidence="10">
    <location>
        <begin position="766"/>
        <end position="780"/>
    </location>
</feature>
<evidence type="ECO:0000256" key="4">
    <source>
        <dbReference type="ARBA" id="ARBA00022843"/>
    </source>
</evidence>
<keyword evidence="5 8" id="KW-0238">DNA-binding</keyword>
<keyword evidence="2" id="KW-0433">Leucine-rich repeat</keyword>
<evidence type="ECO:0000256" key="6">
    <source>
        <dbReference type="ARBA" id="ARBA00023155"/>
    </source>
</evidence>
<evidence type="ECO:0000313" key="15">
    <source>
        <dbReference type="Proteomes" id="UP001353858"/>
    </source>
</evidence>
<feature type="compositionally biased region" description="Basic and acidic residues" evidence="10">
    <location>
        <begin position="752"/>
        <end position="765"/>
    </location>
</feature>
<evidence type="ECO:0000256" key="9">
    <source>
        <dbReference type="RuleBase" id="RU000682"/>
    </source>
</evidence>
<dbReference type="GO" id="GO:0000978">
    <property type="term" value="F:RNA polymerase II cis-regulatory region sequence-specific DNA binding"/>
    <property type="evidence" value="ECO:0007669"/>
    <property type="project" value="TreeGrafter"/>
</dbReference>
<feature type="compositionally biased region" description="Polar residues" evidence="10">
    <location>
        <begin position="1467"/>
        <end position="1476"/>
    </location>
</feature>
<dbReference type="Pfam" id="PF16534">
    <property type="entry name" value="ULD"/>
    <property type="match status" value="1"/>
</dbReference>
<feature type="compositionally biased region" description="Basic residues" evidence="10">
    <location>
        <begin position="1525"/>
        <end position="1537"/>
    </location>
</feature>
<dbReference type="CDD" id="cd11585">
    <property type="entry name" value="SATB1_N"/>
    <property type="match status" value="1"/>
</dbReference>
<keyword evidence="11" id="KW-0472">Membrane</keyword>
<feature type="DNA-binding region" description="Homeobox" evidence="8">
    <location>
        <begin position="568"/>
        <end position="637"/>
    </location>
</feature>
<dbReference type="CDD" id="cd00086">
    <property type="entry name" value="homeodomain"/>
    <property type="match status" value="1"/>
</dbReference>
<evidence type="ECO:0000256" key="1">
    <source>
        <dbReference type="ARBA" id="ARBA00004123"/>
    </source>
</evidence>
<dbReference type="Proteomes" id="UP001353858">
    <property type="component" value="Unassembled WGS sequence"/>
</dbReference>
<feature type="compositionally biased region" description="Basic residues" evidence="10">
    <location>
        <begin position="173"/>
        <end position="190"/>
    </location>
</feature>
<dbReference type="InterPro" id="IPR003591">
    <property type="entry name" value="Leu-rich_rpt_typical-subtyp"/>
</dbReference>
<proteinExistence type="predicted"/>
<dbReference type="FunFam" id="3.10.20.710:FF:000002">
    <property type="entry name" value="Defective proventriculus, isoform A"/>
    <property type="match status" value="1"/>
</dbReference>
<dbReference type="InterPro" id="IPR038224">
    <property type="entry name" value="SATB_ULD_sf"/>
</dbReference>
<dbReference type="Pfam" id="PF00046">
    <property type="entry name" value="Homeodomain"/>
    <property type="match status" value="1"/>
</dbReference>